<feature type="region of interest" description="Disordered" evidence="1">
    <location>
        <begin position="1"/>
        <end position="21"/>
    </location>
</feature>
<keyword evidence="2" id="KW-0812">Transmembrane</keyword>
<protein>
    <submittedName>
        <fullName evidence="3">Uncharacterized protein</fullName>
    </submittedName>
</protein>
<keyword evidence="2" id="KW-1133">Transmembrane helix</keyword>
<feature type="region of interest" description="Disordered" evidence="1">
    <location>
        <begin position="62"/>
        <end position="118"/>
    </location>
</feature>
<dbReference type="EMBL" id="CP119326">
    <property type="protein sequence ID" value="WEK41058.1"/>
    <property type="molecule type" value="Genomic_DNA"/>
</dbReference>
<evidence type="ECO:0000313" key="3">
    <source>
        <dbReference type="EMBL" id="WEK41058.1"/>
    </source>
</evidence>
<gene>
    <name evidence="3" type="ORF">P0Y50_05490</name>
</gene>
<sequence>MNPQEPARHDKAADAVHDGRPVDAEYVRAGRKSPRILVLLVVSTLAAAVLLLGFWFVSNGAFESQNPTTGEQAADARAFDGDSRTPPAADAPTDATGRAQPVQTGEAPNVNAPTQPSN</sequence>
<accession>A0AAJ6BL28</accession>
<evidence type="ECO:0000313" key="4">
    <source>
        <dbReference type="Proteomes" id="UP001213664"/>
    </source>
</evidence>
<evidence type="ECO:0000256" key="1">
    <source>
        <dbReference type="SAM" id="MobiDB-lite"/>
    </source>
</evidence>
<feature type="transmembrane region" description="Helical" evidence="2">
    <location>
        <begin position="36"/>
        <end position="57"/>
    </location>
</feature>
<feature type="compositionally biased region" description="Low complexity" evidence="1">
    <location>
        <begin position="85"/>
        <end position="96"/>
    </location>
</feature>
<reference evidence="3" key="1">
    <citation type="submission" date="2023-03" db="EMBL/GenBank/DDBJ databases">
        <title>Andean soil-derived lignocellulolytic bacterial consortium as a source of novel taxa and putative plastic-active enzymes.</title>
        <authorList>
            <person name="Diaz-Garcia L."/>
            <person name="Chuvochina M."/>
            <person name="Feuerriegel G."/>
            <person name="Bunk B."/>
            <person name="Sproer C."/>
            <person name="Streit W.R."/>
            <person name="Rodriguez L.M."/>
            <person name="Overmann J."/>
            <person name="Jimenez D.J."/>
        </authorList>
    </citation>
    <scope>NUCLEOTIDE SEQUENCE</scope>
    <source>
        <strain evidence="3">MAG 833</strain>
    </source>
</reference>
<name>A0AAJ6BL28_9CAUL</name>
<dbReference type="Proteomes" id="UP001213664">
    <property type="component" value="Chromosome"/>
</dbReference>
<evidence type="ECO:0000256" key="2">
    <source>
        <dbReference type="SAM" id="Phobius"/>
    </source>
</evidence>
<organism evidence="3 4">
    <name type="scientific">Candidatus Brevundimonas colombiensis</name>
    <dbReference type="NCBI Taxonomy" id="3121376"/>
    <lineage>
        <taxon>Bacteria</taxon>
        <taxon>Pseudomonadati</taxon>
        <taxon>Pseudomonadota</taxon>
        <taxon>Alphaproteobacteria</taxon>
        <taxon>Caulobacterales</taxon>
        <taxon>Caulobacteraceae</taxon>
        <taxon>Brevundimonas</taxon>
    </lineage>
</organism>
<feature type="compositionally biased region" description="Polar residues" evidence="1">
    <location>
        <begin position="62"/>
        <end position="71"/>
    </location>
</feature>
<keyword evidence="2" id="KW-0472">Membrane</keyword>
<proteinExistence type="predicted"/>
<dbReference type="AlphaFoldDB" id="A0AAJ6BL28"/>